<accession>A0A381VAQ4</accession>
<protein>
    <recommendedName>
        <fullName evidence="8">Sodium-dependent transporter</fullName>
    </recommendedName>
</protein>
<keyword evidence="4 6" id="KW-1133">Transmembrane helix</keyword>
<dbReference type="EMBL" id="UINC01008156">
    <property type="protein sequence ID" value="SVA36767.1"/>
    <property type="molecule type" value="Genomic_DNA"/>
</dbReference>
<gene>
    <name evidence="7" type="ORF">METZ01_LOCUS89621</name>
</gene>
<organism evidence="7">
    <name type="scientific">marine metagenome</name>
    <dbReference type="NCBI Taxonomy" id="408172"/>
    <lineage>
        <taxon>unclassified sequences</taxon>
        <taxon>metagenomes</taxon>
        <taxon>ecological metagenomes</taxon>
    </lineage>
</organism>
<dbReference type="InterPro" id="IPR000175">
    <property type="entry name" value="Na/ntran_symport"/>
</dbReference>
<proteinExistence type="predicted"/>
<keyword evidence="2" id="KW-0813">Transport</keyword>
<keyword evidence="3 6" id="KW-0812">Transmembrane</keyword>
<evidence type="ECO:0000256" key="5">
    <source>
        <dbReference type="ARBA" id="ARBA00023136"/>
    </source>
</evidence>
<dbReference type="AlphaFoldDB" id="A0A381VAQ4"/>
<dbReference type="PANTHER" id="PTHR42948">
    <property type="entry name" value="TRANSPORTER"/>
    <property type="match status" value="1"/>
</dbReference>
<dbReference type="PROSITE" id="PS50267">
    <property type="entry name" value="NA_NEUROTRAN_SYMP_3"/>
    <property type="match status" value="1"/>
</dbReference>
<evidence type="ECO:0000313" key="7">
    <source>
        <dbReference type="EMBL" id="SVA36767.1"/>
    </source>
</evidence>
<evidence type="ECO:0000256" key="6">
    <source>
        <dbReference type="SAM" id="Phobius"/>
    </source>
</evidence>
<sequence>IFVVLPTIFPKIAGGAIWGTLFFFLLFMAALTSAISILEVITAYFIDEKGWARKKATIIFGSVITIVGAFCSLSMGSFNITSFLDMSFFDVMDYLSSKYMLPIGGMLTAVFVLYRWGISNFIAEMVVGMDNQNVNPVFVRILFAVSATVVGFILLNEIIASITGTPIIG</sequence>
<dbReference type="InterPro" id="IPR037272">
    <property type="entry name" value="SNS_sf"/>
</dbReference>
<evidence type="ECO:0000256" key="1">
    <source>
        <dbReference type="ARBA" id="ARBA00004141"/>
    </source>
</evidence>
<dbReference type="SUPFAM" id="SSF161070">
    <property type="entry name" value="SNF-like"/>
    <property type="match status" value="1"/>
</dbReference>
<reference evidence="7" key="1">
    <citation type="submission" date="2018-05" db="EMBL/GenBank/DDBJ databases">
        <authorList>
            <person name="Lanie J.A."/>
            <person name="Ng W.-L."/>
            <person name="Kazmierczak K.M."/>
            <person name="Andrzejewski T.M."/>
            <person name="Davidsen T.M."/>
            <person name="Wayne K.J."/>
            <person name="Tettelin H."/>
            <person name="Glass J.I."/>
            <person name="Rusch D."/>
            <person name="Podicherti R."/>
            <person name="Tsui H.-C.T."/>
            <person name="Winkler M.E."/>
        </authorList>
    </citation>
    <scope>NUCLEOTIDE SEQUENCE</scope>
</reference>
<feature type="transmembrane region" description="Helical" evidence="6">
    <location>
        <begin position="137"/>
        <end position="155"/>
    </location>
</feature>
<name>A0A381VAQ4_9ZZZZ</name>
<feature type="transmembrane region" description="Helical" evidence="6">
    <location>
        <begin position="58"/>
        <end position="79"/>
    </location>
</feature>
<comment type="subcellular location">
    <subcellularLocation>
        <location evidence="1">Membrane</location>
        <topology evidence="1">Multi-pass membrane protein</topology>
    </subcellularLocation>
</comment>
<feature type="transmembrane region" description="Helical" evidence="6">
    <location>
        <begin position="20"/>
        <end position="46"/>
    </location>
</feature>
<evidence type="ECO:0000256" key="2">
    <source>
        <dbReference type="ARBA" id="ARBA00022448"/>
    </source>
</evidence>
<evidence type="ECO:0000256" key="4">
    <source>
        <dbReference type="ARBA" id="ARBA00022989"/>
    </source>
</evidence>
<feature type="transmembrane region" description="Helical" evidence="6">
    <location>
        <begin position="99"/>
        <end position="116"/>
    </location>
</feature>
<feature type="non-terminal residue" evidence="7">
    <location>
        <position position="1"/>
    </location>
</feature>
<evidence type="ECO:0000256" key="3">
    <source>
        <dbReference type="ARBA" id="ARBA00022692"/>
    </source>
</evidence>
<dbReference type="Pfam" id="PF00209">
    <property type="entry name" value="SNF"/>
    <property type="match status" value="1"/>
</dbReference>
<dbReference type="GO" id="GO:0016020">
    <property type="term" value="C:membrane"/>
    <property type="evidence" value="ECO:0007669"/>
    <property type="project" value="UniProtKB-SubCell"/>
</dbReference>
<evidence type="ECO:0008006" key="8">
    <source>
        <dbReference type="Google" id="ProtNLM"/>
    </source>
</evidence>
<keyword evidence="5 6" id="KW-0472">Membrane</keyword>
<dbReference type="PANTHER" id="PTHR42948:SF1">
    <property type="entry name" value="TRANSPORTER"/>
    <property type="match status" value="1"/>
</dbReference>